<dbReference type="NCBIfam" id="TIGR03623">
    <property type="entry name" value="probable DNA repair protein"/>
    <property type="match status" value="1"/>
</dbReference>
<feature type="domain" description="PD-(D/E)XK endonuclease-like" evidence="1">
    <location>
        <begin position="535"/>
        <end position="808"/>
    </location>
</feature>
<dbReference type="GO" id="GO:0004527">
    <property type="term" value="F:exonuclease activity"/>
    <property type="evidence" value="ECO:0007669"/>
    <property type="project" value="UniProtKB-KW"/>
</dbReference>
<dbReference type="SUPFAM" id="SSF52540">
    <property type="entry name" value="P-loop containing nucleoside triphosphate hydrolases"/>
    <property type="match status" value="1"/>
</dbReference>
<keyword evidence="2" id="KW-0269">Exonuclease</keyword>
<dbReference type="STRING" id="1445510.YC6258_03300"/>
<keyword evidence="2" id="KW-0540">Nuclease</keyword>
<dbReference type="KEGG" id="gsn:YC6258_03300"/>
<organism evidence="2 3">
    <name type="scientific">Gynuella sunshinyii YC6258</name>
    <dbReference type="NCBI Taxonomy" id="1445510"/>
    <lineage>
        <taxon>Bacteria</taxon>
        <taxon>Pseudomonadati</taxon>
        <taxon>Pseudomonadota</taxon>
        <taxon>Gammaproteobacteria</taxon>
        <taxon>Oceanospirillales</taxon>
        <taxon>Saccharospirillaceae</taxon>
        <taxon>Gynuella</taxon>
    </lineage>
</organism>
<gene>
    <name evidence="2" type="ORF">YC6258_03300</name>
</gene>
<evidence type="ECO:0000313" key="2">
    <source>
        <dbReference type="EMBL" id="AJQ95336.1"/>
    </source>
</evidence>
<proteinExistence type="predicted"/>
<evidence type="ECO:0000259" key="1">
    <source>
        <dbReference type="Pfam" id="PF12705"/>
    </source>
</evidence>
<name>A0A0C5VM06_9GAMM</name>
<sequence>MDLKGRDVPILLSSQQELLLWNQVLRDTDNQLLNPRGLARQLQKTRTLIIQYQIPLEELKQTAHQGTEQFIDWLEAFERLLRQQRRICEYELADWLLTQPIRISRLVVLYEFPELTPLQQRFLEVALNGVEPVFFFEQKSHEHLFVSDYADAQEQYQAAISWAKTQLEQNSHQKIAIIAPQLSDDLVQIESLLQQTFHPDMWSTFQQRQSPGYNISASHSATSFQIISDALSLLTLNHQEIPVEAIDRVLHSPYFLLPKHTDFLQAGMIDRHIRARKNPTIRLTELIEITEQAGCTVLHDALSQLSNTVPKYSKRQILRTLWEWLHLFQQQLILAGWPGNHELDTYEYQQASLWQDIMNECASLESVIQKPIGLEAALQYLQQTAQQTQFHLQTIDSPLQVLGVLESRGLLFDKIWICGMDHNHWPPSPNPDPFIPVPLQKQKNIPQCSAEKELNYARQITAEWLSHCNEIWVSYAHTDNDSTQLLSPLFQQGENQLSLLASTPSEVFVETETIADHSLIHLDWNTPLPGGTHFLKDYIGCPFKAWAKHIMRSEAPPDPVIGLDYQDRGILLHDIMEQLWRQIRDQQTLLEYDPEKLFQLVAGLVGRRVNRYSVLSRRYISPIHRDLEVKRLCKILMLWLEIEKQRPPFKVIFNESSQQYDIGTLTLNIRFDRIDKLADGSLMVVDYKTGETNVNAWLNNGQVNDPQVPIYSLVFQQEVKVAAFASLKTGHMELIGVKDNNINEIETIKPVTQAFSKEIPSPENFQQLIELWHSILSRVAEDIPSQPIVARPASPTVCRQCDQQPFCRMELENPNHG</sequence>
<dbReference type="InterPro" id="IPR019925">
    <property type="entry name" value="DNA_repair_protein_predicted"/>
</dbReference>
<protein>
    <submittedName>
        <fullName evidence="2">RecB family exonuclease</fullName>
    </submittedName>
</protein>
<dbReference type="Gene3D" id="3.90.320.10">
    <property type="match status" value="1"/>
</dbReference>
<dbReference type="AlphaFoldDB" id="A0A0C5VM06"/>
<keyword evidence="2" id="KW-0378">Hydrolase</keyword>
<dbReference type="Pfam" id="PF12705">
    <property type="entry name" value="PDDEXK_1"/>
    <property type="match status" value="1"/>
</dbReference>
<dbReference type="InterPro" id="IPR011604">
    <property type="entry name" value="PDDEXK-like_dom_sf"/>
</dbReference>
<dbReference type="InterPro" id="IPR038726">
    <property type="entry name" value="PDDEXK_AddAB-type"/>
</dbReference>
<dbReference type="EMBL" id="CP007142">
    <property type="protein sequence ID" value="AJQ95336.1"/>
    <property type="molecule type" value="Genomic_DNA"/>
</dbReference>
<accession>A0A0C5VM06</accession>
<evidence type="ECO:0000313" key="3">
    <source>
        <dbReference type="Proteomes" id="UP000032266"/>
    </source>
</evidence>
<reference evidence="2 3" key="1">
    <citation type="submission" date="2014-01" db="EMBL/GenBank/DDBJ databases">
        <title>Full genme sequencing of cellulolytic bacterium Gynuella sunshinyii YC6258T gen. nov., sp. nov.</title>
        <authorList>
            <person name="Khan H."/>
            <person name="Chung E.J."/>
            <person name="Chung Y.R."/>
        </authorList>
    </citation>
    <scope>NUCLEOTIDE SEQUENCE [LARGE SCALE GENOMIC DNA]</scope>
    <source>
        <strain evidence="2 3">YC6258</strain>
    </source>
</reference>
<dbReference type="HOGENOM" id="CLU_014693_0_0_6"/>
<dbReference type="InterPro" id="IPR027417">
    <property type="entry name" value="P-loop_NTPase"/>
</dbReference>
<dbReference type="Proteomes" id="UP000032266">
    <property type="component" value="Chromosome"/>
</dbReference>
<keyword evidence="3" id="KW-1185">Reference proteome</keyword>